<dbReference type="PANTHER" id="PTHR36057:SF1">
    <property type="entry name" value="LIPOPROTEIN LIPID ATTACHMENT SITE-LIKE PROTEIN, PUTATIVE (DUF1223)-RELATED"/>
    <property type="match status" value="1"/>
</dbReference>
<feature type="signal peptide" evidence="1">
    <location>
        <begin position="1"/>
        <end position="25"/>
    </location>
</feature>
<dbReference type="SUPFAM" id="SSF52833">
    <property type="entry name" value="Thioredoxin-like"/>
    <property type="match status" value="1"/>
</dbReference>
<dbReference type="Proteomes" id="UP000886602">
    <property type="component" value="Unassembled WGS sequence"/>
</dbReference>
<dbReference type="AlphaFoldDB" id="A0A9D7II45"/>
<evidence type="ECO:0000313" key="3">
    <source>
        <dbReference type="Proteomes" id="UP000886602"/>
    </source>
</evidence>
<dbReference type="Pfam" id="PF06764">
    <property type="entry name" value="DUF1223"/>
    <property type="match status" value="1"/>
</dbReference>
<proteinExistence type="predicted"/>
<comment type="caution">
    <text evidence="2">The sequence shown here is derived from an EMBL/GenBank/DDBJ whole genome shotgun (WGS) entry which is preliminary data.</text>
</comment>
<name>A0A9D7II45_9RHOO</name>
<dbReference type="EMBL" id="JADJNC010000067">
    <property type="protein sequence ID" value="MBK7425419.1"/>
    <property type="molecule type" value="Genomic_DNA"/>
</dbReference>
<gene>
    <name evidence="2" type="ORF">IPJ48_21335</name>
</gene>
<accession>A0A9D7II45</accession>
<evidence type="ECO:0000256" key="1">
    <source>
        <dbReference type="SAM" id="SignalP"/>
    </source>
</evidence>
<protein>
    <submittedName>
        <fullName evidence="2">DUF1223 domain-containing protein</fullName>
    </submittedName>
</protein>
<organism evidence="2 3">
    <name type="scientific">Candidatus Propionivibrio dominans</name>
    <dbReference type="NCBI Taxonomy" id="2954373"/>
    <lineage>
        <taxon>Bacteria</taxon>
        <taxon>Pseudomonadati</taxon>
        <taxon>Pseudomonadota</taxon>
        <taxon>Betaproteobacteria</taxon>
        <taxon>Rhodocyclales</taxon>
        <taxon>Rhodocyclaceae</taxon>
        <taxon>Propionivibrio</taxon>
    </lineage>
</organism>
<dbReference type="InterPro" id="IPR036249">
    <property type="entry name" value="Thioredoxin-like_sf"/>
</dbReference>
<evidence type="ECO:0000313" key="2">
    <source>
        <dbReference type="EMBL" id="MBK7425419.1"/>
    </source>
</evidence>
<sequence length="265" mass="29166">MSPLPLFHRATVSFCLALAPLGVQAAACSAQSPAHGVALIELYTSEGCSSCPPADRWLGELSRRFTAEQAIALSLHVDYWDYIGWKDPFAQARFSERQRWLSQLAASSTIYTPEVFAGMKELRGWNRHDVLEQRIQAINRQPARARISMQMQSSGSTAVDLEARFALADSARIGTAAQGVVIVFEKKLSTEVRAGENRGARLEHDNVVRYWSAPVMLDLQTGRAEWRQTVKLPADWKRGNLGIAALVQDAKAGEVLQAVSMPGCV</sequence>
<dbReference type="PANTHER" id="PTHR36057">
    <property type="match status" value="1"/>
</dbReference>
<dbReference type="InterPro" id="IPR010634">
    <property type="entry name" value="DUF1223"/>
</dbReference>
<reference evidence="2" key="1">
    <citation type="submission" date="2020-10" db="EMBL/GenBank/DDBJ databases">
        <title>Connecting structure to function with the recovery of over 1000 high-quality activated sludge metagenome-assembled genomes encoding full-length rRNA genes using long-read sequencing.</title>
        <authorList>
            <person name="Singleton C.M."/>
            <person name="Petriglieri F."/>
            <person name="Kristensen J.M."/>
            <person name="Kirkegaard R.H."/>
            <person name="Michaelsen T.Y."/>
            <person name="Andersen M.H."/>
            <person name="Karst S.M."/>
            <person name="Dueholm M.S."/>
            <person name="Nielsen P.H."/>
            <person name="Albertsen M."/>
        </authorList>
    </citation>
    <scope>NUCLEOTIDE SEQUENCE</scope>
    <source>
        <strain evidence="2">EsbW_18-Q3-R4-48_MAXAC.044</strain>
    </source>
</reference>
<keyword evidence="1" id="KW-0732">Signal</keyword>
<feature type="chain" id="PRO_5038548412" evidence="1">
    <location>
        <begin position="26"/>
        <end position="265"/>
    </location>
</feature>